<organism evidence="1 2">
    <name type="scientific">Olea europaea subsp. europaea</name>
    <dbReference type="NCBI Taxonomy" id="158383"/>
    <lineage>
        <taxon>Eukaryota</taxon>
        <taxon>Viridiplantae</taxon>
        <taxon>Streptophyta</taxon>
        <taxon>Embryophyta</taxon>
        <taxon>Tracheophyta</taxon>
        <taxon>Spermatophyta</taxon>
        <taxon>Magnoliopsida</taxon>
        <taxon>eudicotyledons</taxon>
        <taxon>Gunneridae</taxon>
        <taxon>Pentapetalae</taxon>
        <taxon>asterids</taxon>
        <taxon>lamiids</taxon>
        <taxon>Lamiales</taxon>
        <taxon>Oleaceae</taxon>
        <taxon>Oleeae</taxon>
        <taxon>Olea</taxon>
    </lineage>
</organism>
<dbReference type="EMBL" id="CACTIH010007550">
    <property type="protein sequence ID" value="CAA3015425.1"/>
    <property type="molecule type" value="Genomic_DNA"/>
</dbReference>
<dbReference type="AlphaFoldDB" id="A0A8S0UC42"/>
<comment type="caution">
    <text evidence="1">The sequence shown here is derived from an EMBL/GenBank/DDBJ whole genome shotgun (WGS) entry which is preliminary data.</text>
</comment>
<accession>A0A8S0UC42</accession>
<dbReference type="PANTHER" id="PTHR45825:SF2">
    <property type="entry name" value="STARCH SYNTHASE 2, CHLOROPLASTIC_AMYLOPLASTIC"/>
    <property type="match status" value="1"/>
</dbReference>
<protein>
    <submittedName>
        <fullName evidence="1">AT3G01180, partial</fullName>
    </submittedName>
</protein>
<evidence type="ECO:0000313" key="1">
    <source>
        <dbReference type="EMBL" id="CAA3015425.1"/>
    </source>
</evidence>
<dbReference type="SUPFAM" id="SSF53756">
    <property type="entry name" value="UDP-Glycosyltransferase/glycogen phosphorylase"/>
    <property type="match status" value="1"/>
</dbReference>
<evidence type="ECO:0000313" key="2">
    <source>
        <dbReference type="Proteomes" id="UP000594638"/>
    </source>
</evidence>
<gene>
    <name evidence="1" type="ORF">OLEA9_A088731</name>
</gene>
<dbReference type="Gene3D" id="3.40.50.2000">
    <property type="entry name" value="Glycogen Phosphorylase B"/>
    <property type="match status" value="1"/>
</dbReference>
<dbReference type="OrthoDB" id="1736858at2759"/>
<dbReference type="Gramene" id="OE9A088731T1">
    <property type="protein sequence ID" value="OE9A088731C1"/>
    <property type="gene ID" value="OE9A088731"/>
</dbReference>
<keyword evidence="2" id="KW-1185">Reference proteome</keyword>
<reference evidence="1 2" key="1">
    <citation type="submission" date="2019-12" db="EMBL/GenBank/DDBJ databases">
        <authorList>
            <person name="Alioto T."/>
            <person name="Alioto T."/>
            <person name="Gomez Garrido J."/>
        </authorList>
    </citation>
    <scope>NUCLEOTIDE SEQUENCE [LARGE SCALE GENOMIC DNA]</scope>
</reference>
<name>A0A8S0UC42_OLEEU</name>
<dbReference type="Proteomes" id="UP000594638">
    <property type="component" value="Unassembled WGS sequence"/>
</dbReference>
<proteinExistence type="predicted"/>
<dbReference type="PANTHER" id="PTHR45825">
    <property type="entry name" value="GRANULE-BOUND STARCH SYNTHASE 1, CHLOROPLASTIC/AMYLOPLASTIC"/>
    <property type="match status" value="1"/>
</dbReference>
<sequence length="84" mass="9207">MTGKPQCKAALQKELGLPVRADVPLLGFIGRLDHQNLIAEVVPWMMVQDAQLVMLGTGRPDLEQMLRQFEGQYSDGVRGGSVSL</sequence>